<evidence type="ECO:0000256" key="7">
    <source>
        <dbReference type="HAMAP-Rule" id="MF_00090"/>
    </source>
</evidence>
<dbReference type="InterPro" id="IPR000682">
    <property type="entry name" value="PCMT"/>
</dbReference>
<reference evidence="8 9" key="1">
    <citation type="submission" date="2015-07" db="EMBL/GenBank/DDBJ databases">
        <title>Draft genome sequence of the Amantichitinum ursilacus IGB-41, a new chitin-degrading bacterium.</title>
        <authorList>
            <person name="Kirstahler P."/>
            <person name="Guenther M."/>
            <person name="Grumaz C."/>
            <person name="Rupp S."/>
            <person name="Zibek S."/>
            <person name="Sohn K."/>
        </authorList>
    </citation>
    <scope>NUCLEOTIDE SEQUENCE [LARGE SCALE GENOMIC DNA]</scope>
    <source>
        <strain evidence="8 9">IGB-41</strain>
    </source>
</reference>
<comment type="function">
    <text evidence="7">Catalyzes the methyl esterification of L-isoaspartyl residues in peptides and proteins that result from spontaneous decomposition of normal L-aspartyl and L-asparaginyl residues. It plays a role in the repair and/or degradation of damaged proteins.</text>
</comment>
<dbReference type="GO" id="GO:0005737">
    <property type="term" value="C:cytoplasm"/>
    <property type="evidence" value="ECO:0007669"/>
    <property type="project" value="UniProtKB-SubCell"/>
</dbReference>
<dbReference type="SUPFAM" id="SSF53335">
    <property type="entry name" value="S-adenosyl-L-methionine-dependent methyltransferases"/>
    <property type="match status" value="1"/>
</dbReference>
<dbReference type="InterPro" id="IPR029063">
    <property type="entry name" value="SAM-dependent_MTases_sf"/>
</dbReference>
<evidence type="ECO:0000256" key="5">
    <source>
        <dbReference type="ARBA" id="ARBA00022679"/>
    </source>
</evidence>
<feature type="active site" evidence="7">
    <location>
        <position position="74"/>
    </location>
</feature>
<comment type="catalytic activity">
    <reaction evidence="7">
        <text>[protein]-L-isoaspartate + S-adenosyl-L-methionine = [protein]-L-isoaspartate alpha-methyl ester + S-adenosyl-L-homocysteine</text>
        <dbReference type="Rhea" id="RHEA:12705"/>
        <dbReference type="Rhea" id="RHEA-COMP:12143"/>
        <dbReference type="Rhea" id="RHEA-COMP:12144"/>
        <dbReference type="ChEBI" id="CHEBI:57856"/>
        <dbReference type="ChEBI" id="CHEBI:59789"/>
        <dbReference type="ChEBI" id="CHEBI:90596"/>
        <dbReference type="ChEBI" id="CHEBI:90598"/>
        <dbReference type="EC" id="2.1.1.77"/>
    </reaction>
</comment>
<dbReference type="GO" id="GO:0004719">
    <property type="term" value="F:protein-L-isoaspartate (D-aspartate) O-methyltransferase activity"/>
    <property type="evidence" value="ECO:0007669"/>
    <property type="project" value="UniProtKB-UniRule"/>
</dbReference>
<dbReference type="AlphaFoldDB" id="A0A0N1JTT7"/>
<evidence type="ECO:0000256" key="6">
    <source>
        <dbReference type="ARBA" id="ARBA00022691"/>
    </source>
</evidence>
<sequence>MAMRMNFNALPGNGMTSARTRARMIERLKTQGITDPDVLTVMGEVPRHAFVDEAFAHKAYDDNSLPIGHNQTISQPYIVARMTELAIDVPQRERVLEIGTGCGYQTTVLAQFFKTVYSIERIGGLAKHARERLAALGVLNTRLRHGDGSRGLAESGPFDAIMLTAAAPVVPEALIAQLKPGGRLVFPVGTDAQELRVIEMTPDGPLESKLEKVRFVPLLPGVA</sequence>
<keyword evidence="4 7" id="KW-0489">Methyltransferase</keyword>
<organism evidence="8 9">
    <name type="scientific">Amantichitinum ursilacus</name>
    <dbReference type="NCBI Taxonomy" id="857265"/>
    <lineage>
        <taxon>Bacteria</taxon>
        <taxon>Pseudomonadati</taxon>
        <taxon>Pseudomonadota</taxon>
        <taxon>Betaproteobacteria</taxon>
        <taxon>Neisseriales</taxon>
        <taxon>Chitinibacteraceae</taxon>
        <taxon>Amantichitinum</taxon>
    </lineage>
</organism>
<protein>
    <recommendedName>
        <fullName evidence="7">Protein-L-isoaspartate O-methyltransferase</fullName>
        <ecNumber evidence="7">2.1.1.77</ecNumber>
    </recommendedName>
    <alternativeName>
        <fullName evidence="7">L-isoaspartyl protein carboxyl methyltransferase</fullName>
    </alternativeName>
    <alternativeName>
        <fullName evidence="7">Protein L-isoaspartyl methyltransferase</fullName>
    </alternativeName>
    <alternativeName>
        <fullName evidence="7">Protein-beta-aspartate methyltransferase</fullName>
        <shortName evidence="7">PIMT</shortName>
    </alternativeName>
</protein>
<proteinExistence type="inferred from homology"/>
<evidence type="ECO:0000313" key="9">
    <source>
        <dbReference type="Proteomes" id="UP000037939"/>
    </source>
</evidence>
<comment type="similarity">
    <text evidence="2 7">Belongs to the methyltransferase superfamily. L-isoaspartyl/D-aspartyl protein methyltransferase family.</text>
</comment>
<evidence type="ECO:0000256" key="4">
    <source>
        <dbReference type="ARBA" id="ARBA00022603"/>
    </source>
</evidence>
<name>A0A0N1JTT7_9NEIS</name>
<comment type="caution">
    <text evidence="8">The sequence shown here is derived from an EMBL/GenBank/DDBJ whole genome shotgun (WGS) entry which is preliminary data.</text>
</comment>
<dbReference type="Proteomes" id="UP000037939">
    <property type="component" value="Unassembled WGS sequence"/>
</dbReference>
<evidence type="ECO:0000256" key="2">
    <source>
        <dbReference type="ARBA" id="ARBA00005369"/>
    </source>
</evidence>
<dbReference type="GO" id="GO:0032259">
    <property type="term" value="P:methylation"/>
    <property type="evidence" value="ECO:0007669"/>
    <property type="project" value="UniProtKB-KW"/>
</dbReference>
<dbReference type="NCBIfam" id="TIGR00080">
    <property type="entry name" value="pimt"/>
    <property type="match status" value="1"/>
</dbReference>
<dbReference type="OrthoDB" id="9810066at2"/>
<dbReference type="HAMAP" id="MF_00090">
    <property type="entry name" value="PIMT"/>
    <property type="match status" value="1"/>
</dbReference>
<dbReference type="NCBIfam" id="NF001453">
    <property type="entry name" value="PRK00312.1"/>
    <property type="match status" value="1"/>
</dbReference>
<evidence type="ECO:0000313" key="8">
    <source>
        <dbReference type="EMBL" id="KPC55074.1"/>
    </source>
</evidence>
<accession>A0A0N1JTT7</accession>
<keyword evidence="6 7" id="KW-0949">S-adenosyl-L-methionine</keyword>
<dbReference type="CDD" id="cd02440">
    <property type="entry name" value="AdoMet_MTases"/>
    <property type="match status" value="1"/>
</dbReference>
<gene>
    <name evidence="8" type="primary">pcm_1</name>
    <name evidence="7" type="synonym">pcm</name>
    <name evidence="8" type="ORF">WG78_00405</name>
</gene>
<dbReference type="PROSITE" id="PS01279">
    <property type="entry name" value="PCMT"/>
    <property type="match status" value="1"/>
</dbReference>
<evidence type="ECO:0000256" key="1">
    <source>
        <dbReference type="ARBA" id="ARBA00004496"/>
    </source>
</evidence>
<comment type="subcellular location">
    <subcellularLocation>
        <location evidence="1 7">Cytoplasm</location>
    </subcellularLocation>
</comment>
<dbReference type="GO" id="GO:0030091">
    <property type="term" value="P:protein repair"/>
    <property type="evidence" value="ECO:0007669"/>
    <property type="project" value="UniProtKB-UniRule"/>
</dbReference>
<dbReference type="PATRIC" id="fig|857265.3.peg.85"/>
<keyword evidence="9" id="KW-1185">Reference proteome</keyword>
<dbReference type="Pfam" id="PF01135">
    <property type="entry name" value="PCMT"/>
    <property type="match status" value="1"/>
</dbReference>
<dbReference type="EC" id="2.1.1.77" evidence="7"/>
<keyword evidence="3 7" id="KW-0963">Cytoplasm</keyword>
<dbReference type="Gene3D" id="3.40.50.150">
    <property type="entry name" value="Vaccinia Virus protein VP39"/>
    <property type="match status" value="1"/>
</dbReference>
<evidence type="ECO:0000256" key="3">
    <source>
        <dbReference type="ARBA" id="ARBA00022490"/>
    </source>
</evidence>
<keyword evidence="5 7" id="KW-0808">Transferase</keyword>
<dbReference type="PANTHER" id="PTHR11579:SF0">
    <property type="entry name" value="PROTEIN-L-ISOASPARTATE(D-ASPARTATE) O-METHYLTRANSFERASE"/>
    <property type="match status" value="1"/>
</dbReference>
<dbReference type="FunFam" id="3.40.50.150:FF:000010">
    <property type="entry name" value="Protein-L-isoaspartate O-methyltransferase"/>
    <property type="match status" value="1"/>
</dbReference>
<dbReference type="STRING" id="857265.WG78_00405"/>
<dbReference type="EMBL" id="LAQT01000001">
    <property type="protein sequence ID" value="KPC55074.1"/>
    <property type="molecule type" value="Genomic_DNA"/>
</dbReference>
<dbReference type="PANTHER" id="PTHR11579">
    <property type="entry name" value="PROTEIN-L-ISOASPARTATE O-METHYLTRANSFERASE"/>
    <property type="match status" value="1"/>
</dbReference>